<reference evidence="2" key="1">
    <citation type="journal article" date="2021" name="Proc. Natl. Acad. Sci. U.S.A.">
        <title>Three genomes in the algal genus Volvox reveal the fate of a haploid sex-determining region after a transition to homothallism.</title>
        <authorList>
            <person name="Yamamoto K."/>
            <person name="Hamaji T."/>
            <person name="Kawai-Toyooka H."/>
            <person name="Matsuzaki R."/>
            <person name="Takahashi F."/>
            <person name="Nishimura Y."/>
            <person name="Kawachi M."/>
            <person name="Noguchi H."/>
            <person name="Minakuchi Y."/>
            <person name="Umen J.G."/>
            <person name="Toyoda A."/>
            <person name="Nozaki H."/>
        </authorList>
    </citation>
    <scope>NUCLEOTIDE SEQUENCE</scope>
    <source>
        <strain evidence="2">NIES-3780</strain>
    </source>
</reference>
<feature type="domain" description="Pherophorin" evidence="1">
    <location>
        <begin position="166"/>
        <end position="319"/>
    </location>
</feature>
<evidence type="ECO:0000313" key="2">
    <source>
        <dbReference type="EMBL" id="GIL56749.1"/>
    </source>
</evidence>
<name>A0A8J4BA77_9CHLO</name>
<keyword evidence="3" id="KW-1185">Reference proteome</keyword>
<protein>
    <recommendedName>
        <fullName evidence="1">Pherophorin domain-containing protein</fullName>
    </recommendedName>
</protein>
<evidence type="ECO:0000259" key="1">
    <source>
        <dbReference type="Pfam" id="PF12499"/>
    </source>
</evidence>
<sequence>PPPSSPPPWSPSSPLPPTNCTTIVSFSVEISKKTEDVQPYSFTENYCIHLQAELDKIFATYEELAAINDHWQGAAVSPYAQCTATRYIYARELFYDHDNITLNRDILNAAETATRILLDLVTNGAYGCRSWLQGYIVNATSTSSDVFCLNSTVSHSIPCNVPDYMNCTCNTKKGILPFTSFTSYAAPQPRLKPSNTTEYCFSIGILPQDKIQESNCSGIDTLLKVGWNADYKLRQAVKAINLYPKGAEAKSIQPTWGGPTVFGPDSLRATNINWSVAQANGSRICVEVQNPKTFWDLCYGGGPGNCLISFYNVKNDCCPVYVTGPPP</sequence>
<dbReference type="InterPro" id="IPR024616">
    <property type="entry name" value="Pherophorin"/>
</dbReference>
<dbReference type="Pfam" id="PF12499">
    <property type="entry name" value="DUF3707"/>
    <property type="match status" value="1"/>
</dbReference>
<evidence type="ECO:0000313" key="3">
    <source>
        <dbReference type="Proteomes" id="UP000747399"/>
    </source>
</evidence>
<proteinExistence type="predicted"/>
<dbReference type="Proteomes" id="UP000747399">
    <property type="component" value="Unassembled WGS sequence"/>
</dbReference>
<dbReference type="EMBL" id="BNCO01000025">
    <property type="protein sequence ID" value="GIL56749.1"/>
    <property type="molecule type" value="Genomic_DNA"/>
</dbReference>
<accession>A0A8J4BA77</accession>
<organism evidence="2 3">
    <name type="scientific">Volvox africanus</name>
    <dbReference type="NCBI Taxonomy" id="51714"/>
    <lineage>
        <taxon>Eukaryota</taxon>
        <taxon>Viridiplantae</taxon>
        <taxon>Chlorophyta</taxon>
        <taxon>core chlorophytes</taxon>
        <taxon>Chlorophyceae</taxon>
        <taxon>CS clade</taxon>
        <taxon>Chlamydomonadales</taxon>
        <taxon>Volvocaceae</taxon>
        <taxon>Volvox</taxon>
    </lineage>
</organism>
<gene>
    <name evidence="2" type="ORF">Vafri_12022</name>
</gene>
<dbReference type="AlphaFoldDB" id="A0A8J4BA77"/>
<feature type="non-terminal residue" evidence="2">
    <location>
        <position position="327"/>
    </location>
</feature>
<comment type="caution">
    <text evidence="2">The sequence shown here is derived from an EMBL/GenBank/DDBJ whole genome shotgun (WGS) entry which is preliminary data.</text>
</comment>